<dbReference type="PANTHER" id="PTHR22916">
    <property type="entry name" value="GLYCOSYLTRANSFERASE"/>
    <property type="match status" value="1"/>
</dbReference>
<keyword evidence="3" id="KW-1185">Reference proteome</keyword>
<gene>
    <name evidence="2" type="ORF">ACFOJE_04905</name>
</gene>
<dbReference type="EMBL" id="JBHRSJ010000007">
    <property type="protein sequence ID" value="MFC2971552.1"/>
    <property type="molecule type" value="Genomic_DNA"/>
</dbReference>
<sequence length="304" mass="34843">MNDLVSIILPTYNRARLLGRAIRSALAQSYREIQLIVVDDASTDDTEEVVAGFRDSRILYLRNPGNLRASGARNVGIARAEGRYVTFLDSDDEYHPDKVIEQYSKIRNTTLGAVTCGRDDCYGDGRMSTWLPRIDKNALHHLLARDNVGAGAPFLMVPRTVLRDYGILFDEKMSAMEDHDLLIRICQRFEFAYVRRPLVRVNHHPGEHLYSNERSIESHLEQNRKYAELYERDTKARIKNAINLAEKYFYLNKPAEAVRTIEQQIPGGSLLGRLWALHFRTFGSPDNGLSRVNLKLLRKCTYIT</sequence>
<comment type="caution">
    <text evidence="2">The sequence shown here is derived from an EMBL/GenBank/DDBJ whole genome shotgun (WGS) entry which is preliminary data.</text>
</comment>
<dbReference type="InterPro" id="IPR001173">
    <property type="entry name" value="Glyco_trans_2-like"/>
</dbReference>
<proteinExistence type="predicted"/>
<dbReference type="Proteomes" id="UP001595457">
    <property type="component" value="Unassembled WGS sequence"/>
</dbReference>
<name>A0ABV7AQJ9_9GAMM</name>
<feature type="domain" description="Glycosyltransferase 2-like" evidence="1">
    <location>
        <begin position="6"/>
        <end position="154"/>
    </location>
</feature>
<accession>A0ABV7AQJ9</accession>
<organism evidence="2 3">
    <name type="scientific">Azotobacter bryophylli</name>
    <dbReference type="NCBI Taxonomy" id="1986537"/>
    <lineage>
        <taxon>Bacteria</taxon>
        <taxon>Pseudomonadati</taxon>
        <taxon>Pseudomonadota</taxon>
        <taxon>Gammaproteobacteria</taxon>
        <taxon>Pseudomonadales</taxon>
        <taxon>Pseudomonadaceae</taxon>
        <taxon>Azotobacter</taxon>
    </lineage>
</organism>
<reference evidence="3" key="1">
    <citation type="journal article" date="2019" name="Int. J. Syst. Evol. Microbiol.">
        <title>The Global Catalogue of Microorganisms (GCM) 10K type strain sequencing project: providing services to taxonomists for standard genome sequencing and annotation.</title>
        <authorList>
            <consortium name="The Broad Institute Genomics Platform"/>
            <consortium name="The Broad Institute Genome Sequencing Center for Infectious Disease"/>
            <person name="Wu L."/>
            <person name="Ma J."/>
        </authorList>
    </citation>
    <scope>NUCLEOTIDE SEQUENCE [LARGE SCALE GENOMIC DNA]</scope>
    <source>
        <strain evidence="3">KCTC 62195</strain>
    </source>
</reference>
<evidence type="ECO:0000259" key="1">
    <source>
        <dbReference type="Pfam" id="PF00535"/>
    </source>
</evidence>
<dbReference type="InterPro" id="IPR029044">
    <property type="entry name" value="Nucleotide-diphossugar_trans"/>
</dbReference>
<dbReference type="CDD" id="cd00761">
    <property type="entry name" value="Glyco_tranf_GTA_type"/>
    <property type="match status" value="1"/>
</dbReference>
<dbReference type="SUPFAM" id="SSF53448">
    <property type="entry name" value="Nucleotide-diphospho-sugar transferases"/>
    <property type="match status" value="1"/>
</dbReference>
<evidence type="ECO:0000313" key="3">
    <source>
        <dbReference type="Proteomes" id="UP001595457"/>
    </source>
</evidence>
<dbReference type="RefSeq" id="WP_377813153.1">
    <property type="nucleotide sequence ID" value="NZ_JBHRSJ010000007.1"/>
</dbReference>
<protein>
    <submittedName>
        <fullName evidence="2">Glycosyltransferase family 2 protein</fullName>
    </submittedName>
</protein>
<dbReference type="Gene3D" id="3.90.550.10">
    <property type="entry name" value="Spore Coat Polysaccharide Biosynthesis Protein SpsA, Chain A"/>
    <property type="match status" value="1"/>
</dbReference>
<dbReference type="Pfam" id="PF00535">
    <property type="entry name" value="Glycos_transf_2"/>
    <property type="match status" value="1"/>
</dbReference>
<dbReference type="PANTHER" id="PTHR22916:SF3">
    <property type="entry name" value="UDP-GLCNAC:BETAGAL BETA-1,3-N-ACETYLGLUCOSAMINYLTRANSFERASE-LIKE PROTEIN 1"/>
    <property type="match status" value="1"/>
</dbReference>
<evidence type="ECO:0000313" key="2">
    <source>
        <dbReference type="EMBL" id="MFC2971552.1"/>
    </source>
</evidence>